<feature type="chain" id="PRO_5022920355" evidence="1">
    <location>
        <begin position="20"/>
        <end position="197"/>
    </location>
</feature>
<evidence type="ECO:0000313" key="3">
    <source>
        <dbReference type="EMBL" id="QEC79213.1"/>
    </source>
</evidence>
<dbReference type="EMBL" id="CP042437">
    <property type="protein sequence ID" value="QEC79213.1"/>
    <property type="molecule type" value="Genomic_DNA"/>
</dbReference>
<proteinExistence type="predicted"/>
<accession>A0A5B8W5Y3</accession>
<dbReference type="Gene3D" id="3.30.530.80">
    <property type="match status" value="1"/>
</dbReference>
<dbReference type="Proteomes" id="UP000321362">
    <property type="component" value="Chromosome"/>
</dbReference>
<dbReference type="AlphaFoldDB" id="A0A5B8W5Y3"/>
<dbReference type="Pfam" id="PF14730">
    <property type="entry name" value="DUF4468"/>
    <property type="match status" value="1"/>
</dbReference>
<keyword evidence="4" id="KW-1185">Reference proteome</keyword>
<name>A0A5B8W5Y3_9SPHI</name>
<reference evidence="3 4" key="1">
    <citation type="journal article" date="2013" name="J. Microbiol.">
        <title>Mucilaginibacter ginsenosidivorax sp. nov., with ginsenoside converting activity isolated from sediment.</title>
        <authorList>
            <person name="Kim J.K."/>
            <person name="Choi T.E."/>
            <person name="Liu Q.M."/>
            <person name="Park H.Y."/>
            <person name="Yi T.H."/>
            <person name="Yoon M.H."/>
            <person name="Kim S.C."/>
            <person name="Im W.T."/>
        </authorList>
    </citation>
    <scope>NUCLEOTIDE SEQUENCE [LARGE SCALE GENOMIC DNA]</scope>
    <source>
        <strain evidence="3 4">KHI28</strain>
    </source>
</reference>
<feature type="signal peptide" evidence="1">
    <location>
        <begin position="1"/>
        <end position="19"/>
    </location>
</feature>
<keyword evidence="1" id="KW-0732">Signal</keyword>
<gene>
    <name evidence="3" type="ORF">FSB76_25895</name>
</gene>
<dbReference type="InterPro" id="IPR027823">
    <property type="entry name" value="DUF4468"/>
</dbReference>
<evidence type="ECO:0000313" key="4">
    <source>
        <dbReference type="Proteomes" id="UP000321362"/>
    </source>
</evidence>
<organism evidence="3 4">
    <name type="scientific">Mucilaginibacter ginsenosidivorax</name>
    <dbReference type="NCBI Taxonomy" id="862126"/>
    <lineage>
        <taxon>Bacteria</taxon>
        <taxon>Pseudomonadati</taxon>
        <taxon>Bacteroidota</taxon>
        <taxon>Sphingobacteriia</taxon>
        <taxon>Sphingobacteriales</taxon>
        <taxon>Sphingobacteriaceae</taxon>
        <taxon>Mucilaginibacter</taxon>
    </lineage>
</organism>
<evidence type="ECO:0000259" key="2">
    <source>
        <dbReference type="Pfam" id="PF14730"/>
    </source>
</evidence>
<dbReference type="OrthoDB" id="794676at2"/>
<protein>
    <submittedName>
        <fullName evidence="3">DUF4468 domain-containing protein</fullName>
    </submittedName>
</protein>
<sequence length="197" mass="22506">MKNIFIALICILSAKSAIAQKDTLAFDERNKYIYYQTVDQPGLSKDTLYGRGLYFMHKAYPKGKLKITKTDEGQGVLIGEGSFVVLKKSLLSGSLGGEISYALRIEVKDSKYRYWFTDFKFTPYKRDRYGMEVLDPGIIFPMEEAKNKLEKRDVVVYLDKILNYSRQNGAVLKSYMLKVAPVKKAAPALKKISTKDW</sequence>
<dbReference type="RefSeq" id="WP_147058583.1">
    <property type="nucleotide sequence ID" value="NZ_CP042437.1"/>
</dbReference>
<dbReference type="KEGG" id="mgk:FSB76_25895"/>
<feature type="domain" description="DUF4468" evidence="2">
    <location>
        <begin position="34"/>
        <end position="121"/>
    </location>
</feature>
<evidence type="ECO:0000256" key="1">
    <source>
        <dbReference type="SAM" id="SignalP"/>
    </source>
</evidence>